<gene>
    <name evidence="1" type="ORF">SDC9_210376</name>
</gene>
<evidence type="ECO:0000313" key="1">
    <source>
        <dbReference type="EMBL" id="MPN62624.1"/>
    </source>
</evidence>
<dbReference type="EMBL" id="VSSQ01140889">
    <property type="protein sequence ID" value="MPN62624.1"/>
    <property type="molecule type" value="Genomic_DNA"/>
</dbReference>
<proteinExistence type="predicted"/>
<name>A0A645JQY3_9ZZZZ</name>
<comment type="caution">
    <text evidence="1">The sequence shown here is derived from an EMBL/GenBank/DDBJ whole genome shotgun (WGS) entry which is preliminary data.</text>
</comment>
<sequence length="119" mass="13863">METRNPGSNFHKDLYDRRWKQVGDITDVPALTEDQKYQTDFYLTDASYLSVKNISLGYNFGSKLVKKLGLESLRLTMNANNVFLFSHRRGMDPQYDFRGTVDYSYVPVRTITFGIDLKF</sequence>
<organism evidence="1">
    <name type="scientific">bioreactor metagenome</name>
    <dbReference type="NCBI Taxonomy" id="1076179"/>
    <lineage>
        <taxon>unclassified sequences</taxon>
        <taxon>metagenomes</taxon>
        <taxon>ecological metagenomes</taxon>
    </lineage>
</organism>
<dbReference type="AlphaFoldDB" id="A0A645JQY3"/>
<dbReference type="SUPFAM" id="SSF56935">
    <property type="entry name" value="Porins"/>
    <property type="match status" value="1"/>
</dbReference>
<evidence type="ECO:0008006" key="2">
    <source>
        <dbReference type="Google" id="ProtNLM"/>
    </source>
</evidence>
<reference evidence="1" key="1">
    <citation type="submission" date="2019-08" db="EMBL/GenBank/DDBJ databases">
        <authorList>
            <person name="Kucharzyk K."/>
            <person name="Murdoch R.W."/>
            <person name="Higgins S."/>
            <person name="Loffler F."/>
        </authorList>
    </citation>
    <scope>NUCLEOTIDE SEQUENCE</scope>
</reference>
<accession>A0A645JQY3</accession>
<protein>
    <recommendedName>
        <fullName evidence="2">TonB-dependent receptor SusC</fullName>
    </recommendedName>
</protein>